<dbReference type="InterPro" id="IPR020831">
    <property type="entry name" value="GlycerAld/Erythrose_P_DH"/>
</dbReference>
<gene>
    <name evidence="4" type="ORF">ISU02_16555</name>
</gene>
<proteinExistence type="inferred from homology"/>
<keyword evidence="1" id="KW-0560">Oxidoreductase</keyword>
<dbReference type="PROSITE" id="PS00071">
    <property type="entry name" value="GAPDH"/>
    <property type="match status" value="1"/>
</dbReference>
<evidence type="ECO:0000313" key="5">
    <source>
        <dbReference type="Proteomes" id="UP000614200"/>
    </source>
</evidence>
<evidence type="ECO:0000256" key="1">
    <source>
        <dbReference type="ARBA" id="ARBA00023002"/>
    </source>
</evidence>
<protein>
    <submittedName>
        <fullName evidence="4">Glyceraldehyde-3-phosphate dehydrogenase</fullName>
    </submittedName>
</protein>
<organism evidence="4 5">
    <name type="scientific">Fusibacter ferrireducens</name>
    <dbReference type="NCBI Taxonomy" id="2785058"/>
    <lineage>
        <taxon>Bacteria</taxon>
        <taxon>Bacillati</taxon>
        <taxon>Bacillota</taxon>
        <taxon>Clostridia</taxon>
        <taxon>Eubacteriales</taxon>
        <taxon>Eubacteriales Family XII. Incertae Sedis</taxon>
        <taxon>Fusibacter</taxon>
    </lineage>
</organism>
<dbReference type="Gene3D" id="3.40.50.720">
    <property type="entry name" value="NAD(P)-binding Rossmann-like Domain"/>
    <property type="match status" value="1"/>
</dbReference>
<accession>A0ABR9ZXP8</accession>
<feature type="domain" description="Glyceraldehyde 3-phosphate dehydrogenase NAD(P) binding" evidence="3">
    <location>
        <begin position="4"/>
        <end position="188"/>
    </location>
</feature>
<dbReference type="PRINTS" id="PR00078">
    <property type="entry name" value="G3PDHDRGNASE"/>
</dbReference>
<dbReference type="SUPFAM" id="SSF51735">
    <property type="entry name" value="NAD(P)-binding Rossmann-fold domains"/>
    <property type="match status" value="1"/>
</dbReference>
<dbReference type="RefSeq" id="WP_194702965.1">
    <property type="nucleotide sequence ID" value="NZ_JADKNH010000010.1"/>
</dbReference>
<comment type="similarity">
    <text evidence="2">Belongs to the glyceraldehyde-3-phosphate dehydrogenase family.</text>
</comment>
<dbReference type="SUPFAM" id="SSF55347">
    <property type="entry name" value="Glyceraldehyde-3-phosphate dehydrogenase-like, C-terminal domain"/>
    <property type="match status" value="1"/>
</dbReference>
<dbReference type="Pfam" id="PF00044">
    <property type="entry name" value="Gp_dh_N"/>
    <property type="match status" value="1"/>
</dbReference>
<comment type="caution">
    <text evidence="4">The sequence shown here is derived from an EMBL/GenBank/DDBJ whole genome shotgun (WGS) entry which is preliminary data.</text>
</comment>
<dbReference type="InterPro" id="IPR020830">
    <property type="entry name" value="GlycerAld_3-P_DH_AS"/>
</dbReference>
<dbReference type="InterPro" id="IPR020828">
    <property type="entry name" value="GlycerAld_3-P_DH_NAD(P)-bd"/>
</dbReference>
<keyword evidence="5" id="KW-1185">Reference proteome</keyword>
<dbReference type="SMART" id="SM00846">
    <property type="entry name" value="Gp_dh_N"/>
    <property type="match status" value="1"/>
</dbReference>
<dbReference type="PANTHER" id="PTHR43148">
    <property type="entry name" value="GLYCERALDEHYDE-3-PHOSPHATE DEHYDROGENASE 2"/>
    <property type="match status" value="1"/>
</dbReference>
<dbReference type="InterPro" id="IPR020829">
    <property type="entry name" value="GlycerAld_3-P_DH_cat"/>
</dbReference>
<dbReference type="Proteomes" id="UP000614200">
    <property type="component" value="Unassembled WGS sequence"/>
</dbReference>
<evidence type="ECO:0000313" key="4">
    <source>
        <dbReference type="EMBL" id="MBF4694726.1"/>
    </source>
</evidence>
<evidence type="ECO:0000256" key="2">
    <source>
        <dbReference type="RuleBase" id="RU000397"/>
    </source>
</evidence>
<dbReference type="EMBL" id="JADKNH010000010">
    <property type="protein sequence ID" value="MBF4694726.1"/>
    <property type="molecule type" value="Genomic_DNA"/>
</dbReference>
<sequence length="414" mass="45688">MQKKYLGINGLGRIGKLVLWHQMIENYFDGFVISIGRQVGTSIHDLIDFIVNDSTYGALERFMYGYSGKTIEIEIVDEKAYEIRINQYPIKFLTQSRNPKDIGWDKYGVEIVVDCTGVFLDPEEDAETPKGSIRGHLTAGAKKVVVSAPFKIKGKELVLPNDATMLVYGINHDQFDPEKHDVVSAASCTTTALSHMMKPLIDKIGISRILTASMSTIHAATNNQNLLDAMPSNGAKDLRKNRSALNNIILTSTGAAKALEFILPEIKTIGFMADSVRIPTSTVSLVTLNLTFRTKLEDSGEPTINEAYINNIYKQAAQNGQKGYLVFSDKQNVSADLRGFKASAIIEGVETATETGYLPLPSQWIHNMGAQGELQLPVTHAKIFGWYDNEFGSYVNSLSNILIHIDKTSTQSSK</sequence>
<reference evidence="4 5" key="1">
    <citation type="submission" date="2020-11" db="EMBL/GenBank/DDBJ databases">
        <title>Fusibacter basophilias sp. nov.</title>
        <authorList>
            <person name="Qiu D."/>
        </authorList>
    </citation>
    <scope>NUCLEOTIDE SEQUENCE [LARGE SCALE GENOMIC DNA]</scope>
    <source>
        <strain evidence="4 5">Q10-2</strain>
    </source>
</reference>
<dbReference type="InterPro" id="IPR036291">
    <property type="entry name" value="NAD(P)-bd_dom_sf"/>
</dbReference>
<dbReference type="Pfam" id="PF02800">
    <property type="entry name" value="Gp_dh_C"/>
    <property type="match status" value="1"/>
</dbReference>
<evidence type="ECO:0000259" key="3">
    <source>
        <dbReference type="SMART" id="SM00846"/>
    </source>
</evidence>
<dbReference type="Gene3D" id="3.30.360.10">
    <property type="entry name" value="Dihydrodipicolinate Reductase, domain 2"/>
    <property type="match status" value="1"/>
</dbReference>
<name>A0ABR9ZXP8_9FIRM</name>